<accession>A0A292PQN3</accession>
<evidence type="ECO:0000256" key="7">
    <source>
        <dbReference type="ARBA" id="ARBA00023235"/>
    </source>
</evidence>
<dbReference type="AlphaFoldDB" id="A0A292PQN3"/>
<dbReference type="GO" id="GO:0016020">
    <property type="term" value="C:membrane"/>
    <property type="evidence" value="ECO:0007669"/>
    <property type="project" value="GOC"/>
</dbReference>
<dbReference type="InterPro" id="IPR029052">
    <property type="entry name" value="Metallo-depent_PP-like"/>
</dbReference>
<dbReference type="EC" id="5.2.1.8" evidence="2"/>
<keyword evidence="6" id="KW-0697">Rotamase</keyword>
<keyword evidence="3" id="KW-0444">Lipid biosynthesis</keyword>
<protein>
    <recommendedName>
        <fullName evidence="2">peptidylprolyl isomerase</fullName>
        <ecNumber evidence="2">5.2.1.8</ecNumber>
    </recommendedName>
</protein>
<dbReference type="SUPFAM" id="SSF50891">
    <property type="entry name" value="Cyclophilin-like"/>
    <property type="match status" value="1"/>
</dbReference>
<name>A0A292PQN3_9PEZI</name>
<dbReference type="InterPro" id="IPR010138">
    <property type="entry name" value="UDP-diacylglucosamine_Hdrlase"/>
</dbReference>
<dbReference type="SUPFAM" id="SSF56300">
    <property type="entry name" value="Metallo-dependent phosphatases"/>
    <property type="match status" value="1"/>
</dbReference>
<dbReference type="InterPro" id="IPR002130">
    <property type="entry name" value="Cyclophilin-type_PPIase_dom"/>
</dbReference>
<gene>
    <name evidence="9" type="ORF">GSTUAT00007148001</name>
</gene>
<evidence type="ECO:0000256" key="5">
    <source>
        <dbReference type="ARBA" id="ARBA00023098"/>
    </source>
</evidence>
<dbReference type="GO" id="GO:0009245">
    <property type="term" value="P:lipid A biosynthetic process"/>
    <property type="evidence" value="ECO:0007669"/>
    <property type="project" value="UniProtKB-KW"/>
</dbReference>
<dbReference type="NCBIfam" id="NF003743">
    <property type="entry name" value="PRK05340.1"/>
    <property type="match status" value="1"/>
</dbReference>
<keyword evidence="7" id="KW-0413">Isomerase</keyword>
<dbReference type="GO" id="GO:0005737">
    <property type="term" value="C:cytoplasm"/>
    <property type="evidence" value="ECO:0007669"/>
    <property type="project" value="InterPro"/>
</dbReference>
<dbReference type="CDD" id="cd01920">
    <property type="entry name" value="cyclophilin_EcCYP_like"/>
    <property type="match status" value="1"/>
</dbReference>
<dbReference type="InterPro" id="IPR020892">
    <property type="entry name" value="Cyclophilin-type_PPIase_CS"/>
</dbReference>
<comment type="catalytic activity">
    <reaction evidence="1">
        <text>[protein]-peptidylproline (omega=180) = [protein]-peptidylproline (omega=0)</text>
        <dbReference type="Rhea" id="RHEA:16237"/>
        <dbReference type="Rhea" id="RHEA-COMP:10747"/>
        <dbReference type="Rhea" id="RHEA-COMP:10748"/>
        <dbReference type="ChEBI" id="CHEBI:83833"/>
        <dbReference type="ChEBI" id="CHEBI:83834"/>
        <dbReference type="EC" id="5.2.1.8"/>
    </reaction>
</comment>
<keyword evidence="10" id="KW-1185">Reference proteome</keyword>
<dbReference type="HAMAP" id="MF_00575">
    <property type="entry name" value="LpxH"/>
    <property type="match status" value="1"/>
</dbReference>
<dbReference type="PROSITE" id="PS50072">
    <property type="entry name" value="CSA_PPIASE_2"/>
    <property type="match status" value="1"/>
</dbReference>
<evidence type="ECO:0000256" key="4">
    <source>
        <dbReference type="ARBA" id="ARBA00022556"/>
    </source>
</evidence>
<feature type="domain" description="PPIase cyclophilin-type" evidence="8">
    <location>
        <begin position="14"/>
        <end position="159"/>
    </location>
</feature>
<dbReference type="GO" id="GO:0006457">
    <property type="term" value="P:protein folding"/>
    <property type="evidence" value="ECO:0007669"/>
    <property type="project" value="InterPro"/>
</dbReference>
<evidence type="ECO:0000313" key="9">
    <source>
        <dbReference type="EMBL" id="CUS08783.1"/>
    </source>
</evidence>
<evidence type="ECO:0000313" key="10">
    <source>
        <dbReference type="Proteomes" id="UP001412239"/>
    </source>
</evidence>
<dbReference type="PANTHER" id="PTHR43246">
    <property type="entry name" value="PEPTIDYL-PROLYL CIS-TRANS ISOMERASE CYP38, CHLOROPLASTIC"/>
    <property type="match status" value="1"/>
</dbReference>
<evidence type="ECO:0000256" key="3">
    <source>
        <dbReference type="ARBA" id="ARBA00022516"/>
    </source>
</evidence>
<organism evidence="9 10">
    <name type="scientific">Tuber aestivum</name>
    <name type="common">summer truffle</name>
    <dbReference type="NCBI Taxonomy" id="59557"/>
    <lineage>
        <taxon>Eukaryota</taxon>
        <taxon>Fungi</taxon>
        <taxon>Dikarya</taxon>
        <taxon>Ascomycota</taxon>
        <taxon>Pezizomycotina</taxon>
        <taxon>Pezizomycetes</taxon>
        <taxon>Pezizales</taxon>
        <taxon>Tuberaceae</taxon>
        <taxon>Tuber</taxon>
    </lineage>
</organism>
<dbReference type="Proteomes" id="UP001412239">
    <property type="component" value="Unassembled WGS sequence"/>
</dbReference>
<keyword evidence="5" id="KW-0443">Lipid metabolism</keyword>
<dbReference type="PROSITE" id="PS00170">
    <property type="entry name" value="CSA_PPIASE_1"/>
    <property type="match status" value="1"/>
</dbReference>
<dbReference type="Pfam" id="PF00160">
    <property type="entry name" value="Pro_isomerase"/>
    <property type="match status" value="1"/>
</dbReference>
<dbReference type="GO" id="GO:0003755">
    <property type="term" value="F:peptidyl-prolyl cis-trans isomerase activity"/>
    <property type="evidence" value="ECO:0007669"/>
    <property type="project" value="UniProtKB-KW"/>
</dbReference>
<dbReference type="GO" id="GO:0016462">
    <property type="term" value="F:pyrophosphatase activity"/>
    <property type="evidence" value="ECO:0007669"/>
    <property type="project" value="InterPro"/>
</dbReference>
<dbReference type="InterPro" id="IPR029000">
    <property type="entry name" value="Cyclophilin-like_dom_sf"/>
</dbReference>
<sequence>MSKPKVELHIAEYGVITLELDDAKAPKTVANFLNYVNKGHYANTVFHRVIPGFMVQGGGFEPGMKQKPTDGEIENEANNGLKNDNYTVAMARTNAPHSASSQFFINVADNGFLNHTAPSASGWGYAVFGKVIAGTDVVDKIKAVKTGRKGFHDDVPMEDPPVNTPQAVPEIAELSAPPSWRTVDFISDLHLQAGEPATFEAWRHYLESTPADAVFILGDLFEVWVGDDAVGEDLASAAAAFDARCVQAMGEAAGRLALFFMHGNRDFLVGQALMDLCNTTLLHDPTVLEFPAGSGRRWLLSHGDALCLGDTDYMEFRRQVRSPEWQRAFLAKPLAERQDIARALRRQSEARKQSGASYADVDAEAARQWLRAAKAPTLIHGHTHKPALHDLGEGLSRVVLSDWDLAAPVPRADVLRLGAGGLQRIALC</sequence>
<evidence type="ECO:0000256" key="2">
    <source>
        <dbReference type="ARBA" id="ARBA00013194"/>
    </source>
</evidence>
<dbReference type="InterPro" id="IPR004843">
    <property type="entry name" value="Calcineurin-like_PHP"/>
</dbReference>
<dbReference type="EMBL" id="LN891114">
    <property type="protein sequence ID" value="CUS08783.1"/>
    <property type="molecule type" value="Genomic_DNA"/>
</dbReference>
<dbReference type="PRINTS" id="PR00153">
    <property type="entry name" value="CSAPPISMRASE"/>
</dbReference>
<dbReference type="Pfam" id="PF00149">
    <property type="entry name" value="Metallophos"/>
    <property type="match status" value="1"/>
</dbReference>
<reference evidence="9" key="1">
    <citation type="submission" date="2015-10" db="EMBL/GenBank/DDBJ databases">
        <authorList>
            <person name="Regsiter A."/>
            <person name="william w."/>
        </authorList>
    </citation>
    <scope>NUCLEOTIDE SEQUENCE</scope>
    <source>
        <strain evidence="9">Montdore</strain>
    </source>
</reference>
<evidence type="ECO:0000256" key="6">
    <source>
        <dbReference type="ARBA" id="ARBA00023110"/>
    </source>
</evidence>
<keyword evidence="4" id="KW-0441">Lipid A biosynthesis</keyword>
<dbReference type="Gene3D" id="3.60.21.10">
    <property type="match status" value="1"/>
</dbReference>
<proteinExistence type="inferred from homology"/>
<dbReference type="InterPro" id="IPR044665">
    <property type="entry name" value="E_coli_cyclophilin_A-like"/>
</dbReference>
<evidence type="ECO:0000259" key="8">
    <source>
        <dbReference type="PROSITE" id="PS50072"/>
    </source>
</evidence>
<evidence type="ECO:0000256" key="1">
    <source>
        <dbReference type="ARBA" id="ARBA00000971"/>
    </source>
</evidence>
<dbReference type="Gene3D" id="2.40.100.10">
    <property type="entry name" value="Cyclophilin-like"/>
    <property type="match status" value="1"/>
</dbReference>
<dbReference type="CDD" id="cd07398">
    <property type="entry name" value="MPP_YbbF-LpxH"/>
    <property type="match status" value="1"/>
</dbReference>